<evidence type="ECO:0000313" key="2">
    <source>
        <dbReference type="EMBL" id="EDV46658.1"/>
    </source>
</evidence>
<gene>
    <name evidence="2" type="primary">Dere\GG19205</name>
    <name evidence="2" type="synonym">dere_GLEANR_3971</name>
    <name evidence="2" type="synonym">GG19205</name>
    <name evidence="2" type="ORF">Dere_GG19205</name>
</gene>
<sequence length="121" mass="13109">MRAVSASVLLILVVWVSSFGESNADCCWTRAKLIFTMGNGSCGMVNARSTRYGCEITVCADGMVLVGSYCGKGSCNLFGCFCRGGCRRGNFGESFVEINRRYEINLISTQLKMANVTDTEA</sequence>
<dbReference type="KEGG" id="der:6550469"/>
<dbReference type="Gene3D" id="3.30.70.2800">
    <property type="match status" value="1"/>
</dbReference>
<dbReference type="HOGENOM" id="CLU_152773_0_0_1"/>
<dbReference type="Proteomes" id="UP000008711">
    <property type="component" value="Unassembled WGS sequence"/>
</dbReference>
<keyword evidence="1" id="KW-0732">Signal</keyword>
<dbReference type="EMBL" id="CH954180">
    <property type="protein sequence ID" value="EDV46658.1"/>
    <property type="molecule type" value="Genomic_DNA"/>
</dbReference>
<reference evidence="2 3" key="2">
    <citation type="journal article" date="2008" name="Bioinformatics">
        <title>Assembly reconciliation.</title>
        <authorList>
            <person name="Zimin A.V."/>
            <person name="Smith D.R."/>
            <person name="Sutton G."/>
            <person name="Yorke J.A."/>
        </authorList>
    </citation>
    <scope>NUCLEOTIDE SEQUENCE [LARGE SCALE GENOMIC DNA]</scope>
    <source>
        <strain evidence="2 3">TSC#14021-0224.01</strain>
    </source>
</reference>
<evidence type="ECO:0008006" key="4">
    <source>
        <dbReference type="Google" id="ProtNLM"/>
    </source>
</evidence>
<evidence type="ECO:0000313" key="3">
    <source>
        <dbReference type="Proteomes" id="UP000008711"/>
    </source>
</evidence>
<dbReference type="OMA" id="FGCFCRG"/>
<proteinExistence type="predicted"/>
<reference evidence="2 3" key="1">
    <citation type="journal article" date="2007" name="Nature">
        <title>Evolution of genes and genomes on the Drosophila phylogeny.</title>
        <authorList>
            <consortium name="Drosophila 12 Genomes Consortium"/>
            <person name="Clark A.G."/>
            <person name="Eisen M.B."/>
            <person name="Smith D.R."/>
            <person name="Bergman C.M."/>
            <person name="Oliver B."/>
            <person name="Markow T.A."/>
            <person name="Kaufman T.C."/>
            <person name="Kellis M."/>
            <person name="Gelbart W."/>
            <person name="Iyer V.N."/>
            <person name="Pollard D.A."/>
            <person name="Sackton T.B."/>
            <person name="Larracuente A.M."/>
            <person name="Singh N.D."/>
            <person name="Abad J.P."/>
            <person name="Abt D.N."/>
            <person name="Adryan B."/>
            <person name="Aguade M."/>
            <person name="Akashi H."/>
            <person name="Anderson W.W."/>
            <person name="Aquadro C.F."/>
            <person name="Ardell D.H."/>
            <person name="Arguello R."/>
            <person name="Artieri C.G."/>
            <person name="Barbash D.A."/>
            <person name="Barker D."/>
            <person name="Barsanti P."/>
            <person name="Batterham P."/>
            <person name="Batzoglou S."/>
            <person name="Begun D."/>
            <person name="Bhutkar A."/>
            <person name="Blanco E."/>
            <person name="Bosak S.A."/>
            <person name="Bradley R.K."/>
            <person name="Brand A.D."/>
            <person name="Brent M.R."/>
            <person name="Brooks A.N."/>
            <person name="Brown R.H."/>
            <person name="Butlin R.K."/>
            <person name="Caggese C."/>
            <person name="Calvi B.R."/>
            <person name="Bernardo de Carvalho A."/>
            <person name="Caspi A."/>
            <person name="Castrezana S."/>
            <person name="Celniker S.E."/>
            <person name="Chang J.L."/>
            <person name="Chapple C."/>
            <person name="Chatterji S."/>
            <person name="Chinwalla A."/>
            <person name="Civetta A."/>
            <person name="Clifton S.W."/>
            <person name="Comeron J.M."/>
            <person name="Costello J.C."/>
            <person name="Coyne J.A."/>
            <person name="Daub J."/>
            <person name="David R.G."/>
            <person name="Delcher A.L."/>
            <person name="Delehaunty K."/>
            <person name="Do C.B."/>
            <person name="Ebling H."/>
            <person name="Edwards K."/>
            <person name="Eickbush T."/>
            <person name="Evans J.D."/>
            <person name="Filipski A."/>
            <person name="Findeiss S."/>
            <person name="Freyhult E."/>
            <person name="Fulton L."/>
            <person name="Fulton R."/>
            <person name="Garcia A.C."/>
            <person name="Gardiner A."/>
            <person name="Garfield D.A."/>
            <person name="Garvin B.E."/>
            <person name="Gibson G."/>
            <person name="Gilbert D."/>
            <person name="Gnerre S."/>
            <person name="Godfrey J."/>
            <person name="Good R."/>
            <person name="Gotea V."/>
            <person name="Gravely B."/>
            <person name="Greenberg A.J."/>
            <person name="Griffiths-Jones S."/>
            <person name="Gross S."/>
            <person name="Guigo R."/>
            <person name="Gustafson E.A."/>
            <person name="Haerty W."/>
            <person name="Hahn M.W."/>
            <person name="Halligan D.L."/>
            <person name="Halpern A.L."/>
            <person name="Halter G.M."/>
            <person name="Han M.V."/>
            <person name="Heger A."/>
            <person name="Hillier L."/>
            <person name="Hinrichs A.S."/>
            <person name="Holmes I."/>
            <person name="Hoskins R.A."/>
            <person name="Hubisz M.J."/>
            <person name="Hultmark D."/>
            <person name="Huntley M.A."/>
            <person name="Jaffe D.B."/>
            <person name="Jagadeeshan S."/>
            <person name="Jeck W.R."/>
            <person name="Johnson J."/>
            <person name="Jones C.D."/>
            <person name="Jordan W.C."/>
            <person name="Karpen G.H."/>
            <person name="Kataoka E."/>
            <person name="Keightley P.D."/>
            <person name="Kheradpour P."/>
            <person name="Kirkness E.F."/>
            <person name="Koerich L.B."/>
            <person name="Kristiansen K."/>
            <person name="Kudrna D."/>
            <person name="Kulathinal R.J."/>
            <person name="Kumar S."/>
            <person name="Kwok R."/>
            <person name="Lander E."/>
            <person name="Langley C.H."/>
            <person name="Lapoint R."/>
            <person name="Lazzaro B.P."/>
            <person name="Lee S.J."/>
            <person name="Levesque L."/>
            <person name="Li R."/>
            <person name="Lin C.F."/>
            <person name="Lin M.F."/>
            <person name="Lindblad-Toh K."/>
            <person name="Llopart A."/>
            <person name="Long M."/>
            <person name="Low L."/>
            <person name="Lozovsky E."/>
            <person name="Lu J."/>
            <person name="Luo M."/>
            <person name="Machado C.A."/>
            <person name="Makalowski W."/>
            <person name="Marzo M."/>
            <person name="Matsuda M."/>
            <person name="Matzkin L."/>
            <person name="McAllister B."/>
            <person name="McBride C.S."/>
            <person name="McKernan B."/>
            <person name="McKernan K."/>
            <person name="Mendez-Lago M."/>
            <person name="Minx P."/>
            <person name="Mollenhauer M.U."/>
            <person name="Montooth K."/>
            <person name="Mount S.M."/>
            <person name="Mu X."/>
            <person name="Myers E."/>
            <person name="Negre B."/>
            <person name="Newfeld S."/>
            <person name="Nielsen R."/>
            <person name="Noor M.A."/>
            <person name="O'Grady P."/>
            <person name="Pachter L."/>
            <person name="Papaceit M."/>
            <person name="Parisi M.J."/>
            <person name="Parisi M."/>
            <person name="Parts L."/>
            <person name="Pedersen J.S."/>
            <person name="Pesole G."/>
            <person name="Phillippy A.M."/>
            <person name="Ponting C.P."/>
            <person name="Pop M."/>
            <person name="Porcelli D."/>
            <person name="Powell J.R."/>
            <person name="Prohaska S."/>
            <person name="Pruitt K."/>
            <person name="Puig M."/>
            <person name="Quesneville H."/>
            <person name="Ram K.R."/>
            <person name="Rand D."/>
            <person name="Rasmussen M.D."/>
            <person name="Reed L.K."/>
            <person name="Reenan R."/>
            <person name="Reily A."/>
            <person name="Remington K.A."/>
            <person name="Rieger T.T."/>
            <person name="Ritchie M.G."/>
            <person name="Robin C."/>
            <person name="Rogers Y.H."/>
            <person name="Rohde C."/>
            <person name="Rozas J."/>
            <person name="Rubenfield M.J."/>
            <person name="Ruiz A."/>
            <person name="Russo S."/>
            <person name="Salzberg S.L."/>
            <person name="Sanchez-Gracia A."/>
            <person name="Saranga D.J."/>
            <person name="Sato H."/>
            <person name="Schaeffer S.W."/>
            <person name="Schatz M.C."/>
            <person name="Schlenke T."/>
            <person name="Schwartz R."/>
            <person name="Segarra C."/>
            <person name="Singh R.S."/>
            <person name="Sirot L."/>
            <person name="Sirota M."/>
            <person name="Sisneros N.B."/>
            <person name="Smith C.D."/>
            <person name="Smith T.F."/>
            <person name="Spieth J."/>
            <person name="Stage D.E."/>
            <person name="Stark A."/>
            <person name="Stephan W."/>
            <person name="Strausberg R.L."/>
            <person name="Strempel S."/>
            <person name="Sturgill D."/>
            <person name="Sutton G."/>
            <person name="Sutton G.G."/>
            <person name="Tao W."/>
            <person name="Teichmann S."/>
            <person name="Tobari Y.N."/>
            <person name="Tomimura Y."/>
            <person name="Tsolas J.M."/>
            <person name="Valente V.L."/>
            <person name="Venter E."/>
            <person name="Venter J.C."/>
            <person name="Vicario S."/>
            <person name="Vieira F.G."/>
            <person name="Vilella A.J."/>
            <person name="Villasante A."/>
            <person name="Walenz B."/>
            <person name="Wang J."/>
            <person name="Wasserman M."/>
            <person name="Watts T."/>
            <person name="Wilson D."/>
            <person name="Wilson R.K."/>
            <person name="Wing R.A."/>
            <person name="Wolfner M.F."/>
            <person name="Wong A."/>
            <person name="Wong G.K."/>
            <person name="Wu C.I."/>
            <person name="Wu G."/>
            <person name="Yamamoto D."/>
            <person name="Yang H.P."/>
            <person name="Yang S.P."/>
            <person name="Yorke J.A."/>
            <person name="Yoshida K."/>
            <person name="Zdobnov E."/>
            <person name="Zhang P."/>
            <person name="Zhang Y."/>
            <person name="Zimin A.V."/>
            <person name="Baldwin J."/>
            <person name="Abdouelleil A."/>
            <person name="Abdulkadir J."/>
            <person name="Abebe A."/>
            <person name="Abera B."/>
            <person name="Abreu J."/>
            <person name="Acer S.C."/>
            <person name="Aftuck L."/>
            <person name="Alexander A."/>
            <person name="An P."/>
            <person name="Anderson E."/>
            <person name="Anderson S."/>
            <person name="Arachi H."/>
            <person name="Azer M."/>
            <person name="Bachantsang P."/>
            <person name="Barry A."/>
            <person name="Bayul T."/>
            <person name="Berlin A."/>
            <person name="Bessette D."/>
            <person name="Bloom T."/>
            <person name="Blye J."/>
            <person name="Boguslavskiy L."/>
            <person name="Bonnet C."/>
            <person name="Boukhgalter B."/>
            <person name="Bourzgui I."/>
            <person name="Brown A."/>
            <person name="Cahill P."/>
            <person name="Channer S."/>
            <person name="Cheshatsang Y."/>
            <person name="Chuda L."/>
            <person name="Citroen M."/>
            <person name="Collymore A."/>
            <person name="Cooke P."/>
            <person name="Costello M."/>
            <person name="D'Aco K."/>
            <person name="Daza R."/>
            <person name="De Haan G."/>
            <person name="DeGray S."/>
            <person name="DeMaso C."/>
            <person name="Dhargay N."/>
            <person name="Dooley K."/>
            <person name="Dooley E."/>
            <person name="Doricent M."/>
            <person name="Dorje P."/>
            <person name="Dorjee K."/>
            <person name="Dupes A."/>
            <person name="Elong R."/>
            <person name="Falk J."/>
            <person name="Farina A."/>
            <person name="Faro S."/>
            <person name="Ferguson D."/>
            <person name="Fisher S."/>
            <person name="Foley C.D."/>
            <person name="Franke A."/>
            <person name="Friedrich D."/>
            <person name="Gadbois L."/>
            <person name="Gearin G."/>
            <person name="Gearin C.R."/>
            <person name="Giannoukos G."/>
            <person name="Goode T."/>
            <person name="Graham J."/>
            <person name="Grandbois E."/>
            <person name="Grewal S."/>
            <person name="Gyaltsen K."/>
            <person name="Hafez N."/>
            <person name="Hagos B."/>
            <person name="Hall J."/>
            <person name="Henson C."/>
            <person name="Hollinger A."/>
            <person name="Honan T."/>
            <person name="Huard M.D."/>
            <person name="Hughes L."/>
            <person name="Hurhula B."/>
            <person name="Husby M.E."/>
            <person name="Kamat A."/>
            <person name="Kanga B."/>
            <person name="Kashin S."/>
            <person name="Khazanovich D."/>
            <person name="Kisner P."/>
            <person name="Lance K."/>
            <person name="Lara M."/>
            <person name="Lee W."/>
            <person name="Lennon N."/>
            <person name="Letendre F."/>
            <person name="LeVine R."/>
            <person name="Lipovsky A."/>
            <person name="Liu X."/>
            <person name="Liu J."/>
            <person name="Liu S."/>
            <person name="Lokyitsang T."/>
            <person name="Lokyitsang Y."/>
            <person name="Lubonja R."/>
            <person name="Lui A."/>
            <person name="MacDonald P."/>
            <person name="Magnisalis V."/>
            <person name="Maru K."/>
            <person name="Matthews C."/>
            <person name="McCusker W."/>
            <person name="McDonough S."/>
            <person name="Mehta T."/>
            <person name="Meldrim J."/>
            <person name="Meneus L."/>
            <person name="Mihai O."/>
            <person name="Mihalev A."/>
            <person name="Mihova T."/>
            <person name="Mittelman R."/>
            <person name="Mlenga V."/>
            <person name="Montmayeur A."/>
            <person name="Mulrain L."/>
            <person name="Navidi A."/>
            <person name="Naylor J."/>
            <person name="Negash T."/>
            <person name="Nguyen T."/>
            <person name="Nguyen N."/>
            <person name="Nicol R."/>
            <person name="Norbu C."/>
            <person name="Norbu N."/>
            <person name="Novod N."/>
            <person name="O'Neill B."/>
            <person name="Osman S."/>
            <person name="Markiewicz E."/>
            <person name="Oyono O.L."/>
            <person name="Patti C."/>
            <person name="Phunkhang P."/>
            <person name="Pierre F."/>
            <person name="Priest M."/>
            <person name="Raghuraman S."/>
            <person name="Rege F."/>
            <person name="Reyes R."/>
            <person name="Rise C."/>
            <person name="Rogov P."/>
            <person name="Ross K."/>
            <person name="Ryan E."/>
            <person name="Settipalli S."/>
            <person name="Shea T."/>
            <person name="Sherpa N."/>
            <person name="Shi L."/>
            <person name="Shih D."/>
            <person name="Sparrow T."/>
            <person name="Spaulding J."/>
            <person name="Stalker J."/>
            <person name="Stange-Thomann N."/>
            <person name="Stavropoulos S."/>
            <person name="Stone C."/>
            <person name="Strader C."/>
            <person name="Tesfaye S."/>
            <person name="Thomson T."/>
            <person name="Thoulutsang Y."/>
            <person name="Thoulutsang D."/>
            <person name="Topham K."/>
            <person name="Topping I."/>
            <person name="Tsamla T."/>
            <person name="Vassiliev H."/>
            <person name="Vo A."/>
            <person name="Wangchuk T."/>
            <person name="Wangdi T."/>
            <person name="Weiand M."/>
            <person name="Wilkinson J."/>
            <person name="Wilson A."/>
            <person name="Yadav S."/>
            <person name="Young G."/>
            <person name="Yu Q."/>
            <person name="Zembek L."/>
            <person name="Zhong D."/>
            <person name="Zimmer A."/>
            <person name="Zwirko Z."/>
            <person name="Jaffe D.B."/>
            <person name="Alvarez P."/>
            <person name="Brockman W."/>
            <person name="Butler J."/>
            <person name="Chin C."/>
            <person name="Gnerre S."/>
            <person name="Grabherr M."/>
            <person name="Kleber M."/>
            <person name="Mauceli E."/>
            <person name="MacCallum I."/>
        </authorList>
    </citation>
    <scope>NUCLEOTIDE SEQUENCE [LARGE SCALE GENOMIC DNA]</scope>
    <source>
        <strain evidence="2 3">TSC#14021-0224.01</strain>
    </source>
</reference>
<protein>
    <recommendedName>
        <fullName evidence="4">Protein Diedel</fullName>
    </recommendedName>
</protein>
<evidence type="ECO:0000256" key="1">
    <source>
        <dbReference type="SAM" id="SignalP"/>
    </source>
</evidence>
<dbReference type="PhylomeDB" id="B3NUR1"/>
<feature type="signal peptide" evidence="1">
    <location>
        <begin position="1"/>
        <end position="24"/>
    </location>
</feature>
<dbReference type="AlphaFoldDB" id="B3NUR1"/>
<dbReference type="Pfam" id="PF13164">
    <property type="entry name" value="Diedel"/>
    <property type="match status" value="1"/>
</dbReference>
<accession>B3NUR1</accession>
<feature type="chain" id="PRO_5002795654" description="Protein Diedel" evidence="1">
    <location>
        <begin position="25"/>
        <end position="121"/>
    </location>
</feature>
<name>B3NUR1_DROER</name>
<organism evidence="2 3">
    <name type="scientific">Drosophila erecta</name>
    <name type="common">Fruit fly</name>
    <dbReference type="NCBI Taxonomy" id="7220"/>
    <lineage>
        <taxon>Eukaryota</taxon>
        <taxon>Metazoa</taxon>
        <taxon>Ecdysozoa</taxon>
        <taxon>Arthropoda</taxon>
        <taxon>Hexapoda</taxon>
        <taxon>Insecta</taxon>
        <taxon>Pterygota</taxon>
        <taxon>Neoptera</taxon>
        <taxon>Endopterygota</taxon>
        <taxon>Diptera</taxon>
        <taxon>Brachycera</taxon>
        <taxon>Muscomorpha</taxon>
        <taxon>Ephydroidea</taxon>
        <taxon>Drosophilidae</taxon>
        <taxon>Drosophila</taxon>
        <taxon>Sophophora</taxon>
    </lineage>
</organism>
<dbReference type="OrthoDB" id="3737830at2759"/>
<keyword evidence="3" id="KW-1185">Reference proteome</keyword>
<dbReference type="InterPro" id="IPR025061">
    <property type="entry name" value="Diedel"/>
</dbReference>